<dbReference type="PANTHER" id="PTHR23504">
    <property type="entry name" value="MAJOR FACILITATOR SUPERFAMILY DOMAIN-CONTAINING PROTEIN 10"/>
    <property type="match status" value="1"/>
</dbReference>
<feature type="transmembrane region" description="Helical" evidence="6">
    <location>
        <begin position="329"/>
        <end position="353"/>
    </location>
</feature>
<feature type="transmembrane region" description="Helical" evidence="6">
    <location>
        <begin position="365"/>
        <end position="386"/>
    </location>
</feature>
<dbReference type="CDD" id="cd17330">
    <property type="entry name" value="MFS_SLC46_TetA_like"/>
    <property type="match status" value="1"/>
</dbReference>
<feature type="domain" description="Major facilitator superfamily (MFS) profile" evidence="7">
    <location>
        <begin position="65"/>
        <end position="489"/>
    </location>
</feature>
<feature type="transmembrane region" description="Helical" evidence="6">
    <location>
        <begin position="425"/>
        <end position="449"/>
    </location>
</feature>
<protein>
    <recommendedName>
        <fullName evidence="7">Major facilitator superfamily (MFS) profile domain-containing protein</fullName>
    </recommendedName>
</protein>
<organism evidence="8 9">
    <name type="scientific">Exophiala bonariae</name>
    <dbReference type="NCBI Taxonomy" id="1690606"/>
    <lineage>
        <taxon>Eukaryota</taxon>
        <taxon>Fungi</taxon>
        <taxon>Dikarya</taxon>
        <taxon>Ascomycota</taxon>
        <taxon>Pezizomycotina</taxon>
        <taxon>Eurotiomycetes</taxon>
        <taxon>Chaetothyriomycetidae</taxon>
        <taxon>Chaetothyriales</taxon>
        <taxon>Herpotrichiellaceae</taxon>
        <taxon>Exophiala</taxon>
    </lineage>
</organism>
<proteinExistence type="predicted"/>
<dbReference type="EMBL" id="JAVRRD010000019">
    <property type="protein sequence ID" value="KAK5049507.1"/>
    <property type="molecule type" value="Genomic_DNA"/>
</dbReference>
<evidence type="ECO:0000256" key="6">
    <source>
        <dbReference type="SAM" id="Phobius"/>
    </source>
</evidence>
<dbReference type="Pfam" id="PF07690">
    <property type="entry name" value="MFS_1"/>
    <property type="match status" value="1"/>
</dbReference>
<evidence type="ECO:0000256" key="4">
    <source>
        <dbReference type="ARBA" id="ARBA00022989"/>
    </source>
</evidence>
<sequence length="501" mass="54295">MSSDEISDANTEVDIDVNETTALLAGPGKLLASLNNEADENAFTGSSSPGISSPDEGDKALPKGQIFFLCLARVVEPIAFFCIFPFINKMIWDTGEVAKTDVGFYSGLIESLFSLTQMFVMIPWGWAADRLGRRPVLVFSLGGITIGTALFGLSQSIWQMILLRCFSGLFAGTIVTIRTMLSENSTPKTQAQAFSYFAFASNMGIFIGPVVGGVFADPAKQYPKLVGKVKFFEDFPYAPPTFVTGAIAFVVTIVSAIFIKETLIKTGESSSTRSSTKRMSTLELLRAPNVGMTLYLYGHIMILAFSFTAIMPVFYFTPVELGGFGFSPALISLYMAVGGLSQSLWLLVAFPWIQHRIGTAGVMKLCAIAYPVFFLCLPLCNIFLRLGWTKLFWTLGPVLLAVGSGVSMCFTAIQLLVNDVSPSPAVLGTLNAVNLTLVSGLRAFSPALFSSLFAMSVKSGVLYGHLIWVLMVAIAIGFTVVSQWTPVVNREENAPRHEDEE</sequence>
<keyword evidence="4 6" id="KW-1133">Transmembrane helix</keyword>
<dbReference type="RefSeq" id="XP_064704552.1">
    <property type="nucleotide sequence ID" value="XM_064848013.1"/>
</dbReference>
<evidence type="ECO:0000256" key="5">
    <source>
        <dbReference type="ARBA" id="ARBA00023136"/>
    </source>
</evidence>
<evidence type="ECO:0000259" key="7">
    <source>
        <dbReference type="PROSITE" id="PS50850"/>
    </source>
</evidence>
<accession>A0AAV9N975</accession>
<feature type="transmembrane region" description="Helical" evidence="6">
    <location>
        <begin position="236"/>
        <end position="259"/>
    </location>
</feature>
<dbReference type="PROSITE" id="PS50850">
    <property type="entry name" value="MFS"/>
    <property type="match status" value="1"/>
</dbReference>
<dbReference type="InterPro" id="IPR020846">
    <property type="entry name" value="MFS_dom"/>
</dbReference>
<name>A0AAV9N975_9EURO</name>
<gene>
    <name evidence="8" type="ORF">LTR84_004436</name>
</gene>
<dbReference type="Gene3D" id="1.20.1250.20">
    <property type="entry name" value="MFS general substrate transporter like domains"/>
    <property type="match status" value="1"/>
</dbReference>
<keyword evidence="9" id="KW-1185">Reference proteome</keyword>
<dbReference type="PANTHER" id="PTHR23504:SF3">
    <property type="entry name" value="MAJOR FACILITATOR SUPERFAMILY (MFS) PROFILE DOMAIN-CONTAINING PROTEIN"/>
    <property type="match status" value="1"/>
</dbReference>
<dbReference type="InterPro" id="IPR036259">
    <property type="entry name" value="MFS_trans_sf"/>
</dbReference>
<feature type="transmembrane region" description="Helical" evidence="6">
    <location>
        <begin position="161"/>
        <end position="181"/>
    </location>
</feature>
<feature type="transmembrane region" description="Helical" evidence="6">
    <location>
        <begin position="392"/>
        <end position="413"/>
    </location>
</feature>
<keyword evidence="5 6" id="KW-0472">Membrane</keyword>
<dbReference type="SUPFAM" id="SSF103473">
    <property type="entry name" value="MFS general substrate transporter"/>
    <property type="match status" value="1"/>
</dbReference>
<evidence type="ECO:0000313" key="9">
    <source>
        <dbReference type="Proteomes" id="UP001358417"/>
    </source>
</evidence>
<comment type="caution">
    <text evidence="8">The sequence shown here is derived from an EMBL/GenBank/DDBJ whole genome shotgun (WGS) entry which is preliminary data.</text>
</comment>
<dbReference type="InterPro" id="IPR001958">
    <property type="entry name" value="Tet-R_TetA/multi-R_MdtG-like"/>
</dbReference>
<keyword evidence="3 6" id="KW-0812">Transmembrane</keyword>
<dbReference type="Proteomes" id="UP001358417">
    <property type="component" value="Unassembled WGS sequence"/>
</dbReference>
<feature type="transmembrane region" description="Helical" evidence="6">
    <location>
        <begin position="461"/>
        <end position="481"/>
    </location>
</feature>
<evidence type="ECO:0000256" key="3">
    <source>
        <dbReference type="ARBA" id="ARBA00022692"/>
    </source>
</evidence>
<evidence type="ECO:0000256" key="2">
    <source>
        <dbReference type="ARBA" id="ARBA00022448"/>
    </source>
</evidence>
<comment type="subcellular location">
    <subcellularLocation>
        <location evidence="1">Membrane</location>
        <topology evidence="1">Multi-pass membrane protein</topology>
    </subcellularLocation>
</comment>
<reference evidence="8 9" key="1">
    <citation type="submission" date="2023-08" db="EMBL/GenBank/DDBJ databases">
        <title>Black Yeasts Isolated from many extreme environments.</title>
        <authorList>
            <person name="Coleine C."/>
            <person name="Stajich J.E."/>
            <person name="Selbmann L."/>
        </authorList>
    </citation>
    <scope>NUCLEOTIDE SEQUENCE [LARGE SCALE GENOMIC DNA]</scope>
    <source>
        <strain evidence="8 9">CCFEE 5792</strain>
    </source>
</reference>
<dbReference type="GO" id="GO:0016020">
    <property type="term" value="C:membrane"/>
    <property type="evidence" value="ECO:0007669"/>
    <property type="project" value="UniProtKB-SubCell"/>
</dbReference>
<dbReference type="GeneID" id="89972614"/>
<evidence type="ECO:0000256" key="1">
    <source>
        <dbReference type="ARBA" id="ARBA00004141"/>
    </source>
</evidence>
<feature type="transmembrane region" description="Helical" evidence="6">
    <location>
        <begin position="66"/>
        <end position="87"/>
    </location>
</feature>
<keyword evidence="2" id="KW-0813">Transport</keyword>
<dbReference type="PRINTS" id="PR01035">
    <property type="entry name" value="TCRTETA"/>
</dbReference>
<dbReference type="InterPro" id="IPR011701">
    <property type="entry name" value="MFS"/>
</dbReference>
<feature type="transmembrane region" description="Helical" evidence="6">
    <location>
        <begin position="136"/>
        <end position="155"/>
    </location>
</feature>
<evidence type="ECO:0000313" key="8">
    <source>
        <dbReference type="EMBL" id="KAK5049507.1"/>
    </source>
</evidence>
<dbReference type="AlphaFoldDB" id="A0AAV9N975"/>
<dbReference type="GO" id="GO:0022857">
    <property type="term" value="F:transmembrane transporter activity"/>
    <property type="evidence" value="ECO:0007669"/>
    <property type="project" value="InterPro"/>
</dbReference>
<feature type="transmembrane region" description="Helical" evidence="6">
    <location>
        <begin position="102"/>
        <end position="124"/>
    </location>
</feature>
<feature type="transmembrane region" description="Helical" evidence="6">
    <location>
        <begin position="294"/>
        <end position="317"/>
    </location>
</feature>
<feature type="transmembrane region" description="Helical" evidence="6">
    <location>
        <begin position="193"/>
        <end position="216"/>
    </location>
</feature>